<feature type="transmembrane region" description="Helical" evidence="7">
    <location>
        <begin position="148"/>
        <end position="169"/>
    </location>
</feature>
<feature type="transmembrane region" description="Helical" evidence="7">
    <location>
        <begin position="254"/>
        <end position="277"/>
    </location>
</feature>
<dbReference type="KEGG" id="gsn:YC6258_03009"/>
<dbReference type="RefSeq" id="WP_044617436.1">
    <property type="nucleotide sequence ID" value="NZ_CP007142.1"/>
</dbReference>
<dbReference type="PANTHER" id="PTHR43744:SF12">
    <property type="entry name" value="ABC TRANSPORTER PERMEASE PROTEIN MG189-RELATED"/>
    <property type="match status" value="1"/>
</dbReference>
<keyword evidence="5 7" id="KW-1133">Transmembrane helix</keyword>
<dbReference type="SUPFAM" id="SSF161098">
    <property type="entry name" value="MetI-like"/>
    <property type="match status" value="1"/>
</dbReference>
<evidence type="ECO:0000256" key="7">
    <source>
        <dbReference type="RuleBase" id="RU363032"/>
    </source>
</evidence>
<dbReference type="OrthoDB" id="9815445at2"/>
<feature type="transmembrane region" description="Helical" evidence="7">
    <location>
        <begin position="181"/>
        <end position="206"/>
    </location>
</feature>
<evidence type="ECO:0000256" key="6">
    <source>
        <dbReference type="ARBA" id="ARBA00023136"/>
    </source>
</evidence>
<comment type="similarity">
    <text evidence="7">Belongs to the binding-protein-dependent transport system permease family.</text>
</comment>
<dbReference type="Pfam" id="PF00528">
    <property type="entry name" value="BPD_transp_1"/>
    <property type="match status" value="1"/>
</dbReference>
<dbReference type="InterPro" id="IPR000515">
    <property type="entry name" value="MetI-like"/>
</dbReference>
<dbReference type="Gene3D" id="1.10.3720.10">
    <property type="entry name" value="MetI-like"/>
    <property type="match status" value="1"/>
</dbReference>
<name>A0A0C5VK38_9GAMM</name>
<feature type="domain" description="ABC transmembrane type-1" evidence="8">
    <location>
        <begin position="144"/>
        <end position="333"/>
    </location>
</feature>
<gene>
    <name evidence="9" type="ORF">YC6258_03009</name>
</gene>
<evidence type="ECO:0000313" key="10">
    <source>
        <dbReference type="Proteomes" id="UP000032266"/>
    </source>
</evidence>
<organism evidence="9 10">
    <name type="scientific">Gynuella sunshinyii YC6258</name>
    <dbReference type="NCBI Taxonomy" id="1445510"/>
    <lineage>
        <taxon>Bacteria</taxon>
        <taxon>Pseudomonadati</taxon>
        <taxon>Pseudomonadota</taxon>
        <taxon>Gammaproteobacteria</taxon>
        <taxon>Oceanospirillales</taxon>
        <taxon>Saccharospirillaceae</taxon>
        <taxon>Gynuella</taxon>
    </lineage>
</organism>
<evidence type="ECO:0000256" key="1">
    <source>
        <dbReference type="ARBA" id="ARBA00004651"/>
    </source>
</evidence>
<protein>
    <submittedName>
        <fullName evidence="9">ABC-type sugar transport system, permease component</fullName>
    </submittedName>
</protein>
<dbReference type="CDD" id="cd06261">
    <property type="entry name" value="TM_PBP2"/>
    <property type="match status" value="1"/>
</dbReference>
<keyword evidence="9" id="KW-0762">Sugar transport</keyword>
<dbReference type="InterPro" id="IPR035906">
    <property type="entry name" value="MetI-like_sf"/>
</dbReference>
<evidence type="ECO:0000256" key="5">
    <source>
        <dbReference type="ARBA" id="ARBA00022989"/>
    </source>
</evidence>
<dbReference type="HOGENOM" id="CLU_016047_1_1_6"/>
<dbReference type="EMBL" id="CP007142">
    <property type="protein sequence ID" value="AJQ95047.1"/>
    <property type="molecule type" value="Genomic_DNA"/>
</dbReference>
<evidence type="ECO:0000256" key="3">
    <source>
        <dbReference type="ARBA" id="ARBA00022475"/>
    </source>
</evidence>
<evidence type="ECO:0000256" key="4">
    <source>
        <dbReference type="ARBA" id="ARBA00022692"/>
    </source>
</evidence>
<keyword evidence="3" id="KW-1003">Cell membrane</keyword>
<keyword evidence="10" id="KW-1185">Reference proteome</keyword>
<feature type="transmembrane region" description="Helical" evidence="7">
    <location>
        <begin position="21"/>
        <end position="41"/>
    </location>
</feature>
<feature type="transmembrane region" description="Helical" evidence="7">
    <location>
        <begin position="312"/>
        <end position="333"/>
    </location>
</feature>
<dbReference type="PROSITE" id="PS50928">
    <property type="entry name" value="ABC_TM1"/>
    <property type="match status" value="1"/>
</dbReference>
<accession>A0A0C5VK38</accession>
<dbReference type="AlphaFoldDB" id="A0A0C5VK38"/>
<dbReference type="GO" id="GO:0055085">
    <property type="term" value="P:transmembrane transport"/>
    <property type="evidence" value="ECO:0007669"/>
    <property type="project" value="InterPro"/>
</dbReference>
<evidence type="ECO:0000259" key="8">
    <source>
        <dbReference type="PROSITE" id="PS50928"/>
    </source>
</evidence>
<evidence type="ECO:0000256" key="2">
    <source>
        <dbReference type="ARBA" id="ARBA00022448"/>
    </source>
</evidence>
<sequence>MFKFLFRTRHPGKVDIADILSWAWLFFGTTMVAIPIAWAILSSFKTEAEVNSFPPSLVPKAAETIELEGQSKPLSVWEWHKEGEESMRVALIRRIGIKATVVDIKNPEQTYQVPISEITQVKGVHFEWKNYTDPLKQFDFVTYIKNTVFVTFVATILTLVLNSMAAFALSKYRFRGKNAIFMLILSTLMLPLSVIMVPAFIVVVGLNLADNLWGVIFATVATPTGVFMLRQYMLTIPDDLIEAARVDAASEFRIYWRVVLPLCAPAIAVLAIFSVIWRWNDFLWPLIVLSSPENYTLQIGLNTFQGQFSVQWHYILAMTVIALLPVTVVFLLLQKYITQGVASSGVK</sequence>
<dbReference type="STRING" id="1445510.YC6258_03009"/>
<feature type="transmembrane region" description="Helical" evidence="7">
    <location>
        <begin position="212"/>
        <end position="233"/>
    </location>
</feature>
<proteinExistence type="inferred from homology"/>
<reference evidence="9 10" key="1">
    <citation type="submission" date="2014-01" db="EMBL/GenBank/DDBJ databases">
        <title>Full genme sequencing of cellulolytic bacterium Gynuella sunshinyii YC6258T gen. nov., sp. nov.</title>
        <authorList>
            <person name="Khan H."/>
            <person name="Chung E.J."/>
            <person name="Chung Y.R."/>
        </authorList>
    </citation>
    <scope>NUCLEOTIDE SEQUENCE [LARGE SCALE GENOMIC DNA]</scope>
    <source>
        <strain evidence="9 10">YC6258</strain>
    </source>
</reference>
<keyword evidence="2 7" id="KW-0813">Transport</keyword>
<keyword evidence="6 7" id="KW-0472">Membrane</keyword>
<comment type="subcellular location">
    <subcellularLocation>
        <location evidence="1 7">Cell membrane</location>
        <topology evidence="1 7">Multi-pass membrane protein</topology>
    </subcellularLocation>
</comment>
<dbReference type="PANTHER" id="PTHR43744">
    <property type="entry name" value="ABC TRANSPORTER PERMEASE PROTEIN MG189-RELATED-RELATED"/>
    <property type="match status" value="1"/>
</dbReference>
<evidence type="ECO:0000313" key="9">
    <source>
        <dbReference type="EMBL" id="AJQ95047.1"/>
    </source>
</evidence>
<dbReference type="PATRIC" id="fig|1445510.3.peg.2977"/>
<dbReference type="GO" id="GO:0005886">
    <property type="term" value="C:plasma membrane"/>
    <property type="evidence" value="ECO:0007669"/>
    <property type="project" value="UniProtKB-SubCell"/>
</dbReference>
<keyword evidence="4 7" id="KW-0812">Transmembrane</keyword>
<dbReference type="Proteomes" id="UP000032266">
    <property type="component" value="Chromosome"/>
</dbReference>